<dbReference type="PANTHER" id="PTHR45935">
    <property type="entry name" value="PROTEIN ZBED8-RELATED"/>
    <property type="match status" value="1"/>
</dbReference>
<dbReference type="Pfam" id="PF02023">
    <property type="entry name" value="SCAN"/>
    <property type="match status" value="2"/>
</dbReference>
<dbReference type="PROSITE" id="PS50804">
    <property type="entry name" value="SCAN_BOX"/>
    <property type="match status" value="1"/>
</dbReference>
<protein>
    <recommendedName>
        <fullName evidence="4">SCAN box domain-containing protein</fullName>
    </recommendedName>
</protein>
<keyword evidence="1 2" id="KW-0539">Nucleus</keyword>
<evidence type="ECO:0000256" key="3">
    <source>
        <dbReference type="SAM" id="MobiDB-lite"/>
    </source>
</evidence>
<dbReference type="InterPro" id="IPR050916">
    <property type="entry name" value="SCAN-C2H2_zinc_finger"/>
</dbReference>
<dbReference type="GeneTree" id="ENSGT00940000161189"/>
<dbReference type="Ensembl" id="ENSCWAT00000018357.1">
    <property type="protein sequence ID" value="ENSCWAP00000016928.1"/>
    <property type="gene ID" value="ENSCWAG00000013075.1"/>
</dbReference>
<feature type="region of interest" description="Disordered" evidence="3">
    <location>
        <begin position="1"/>
        <end position="20"/>
    </location>
</feature>
<dbReference type="SUPFAM" id="SSF47353">
    <property type="entry name" value="Retrovirus capsid dimerization domain-like"/>
    <property type="match status" value="1"/>
</dbReference>
<evidence type="ECO:0000259" key="4">
    <source>
        <dbReference type="PROSITE" id="PS50804"/>
    </source>
</evidence>
<evidence type="ECO:0000256" key="1">
    <source>
        <dbReference type="ARBA" id="ARBA00023242"/>
    </source>
</evidence>
<dbReference type="GO" id="GO:0005634">
    <property type="term" value="C:nucleus"/>
    <property type="evidence" value="ECO:0007669"/>
    <property type="project" value="UniProtKB-SubCell"/>
</dbReference>
<comment type="subcellular location">
    <subcellularLocation>
        <location evidence="2">Nucleus</location>
    </subcellularLocation>
</comment>
<feature type="region of interest" description="Disordered" evidence="3">
    <location>
        <begin position="163"/>
        <end position="185"/>
    </location>
</feature>
<feature type="domain" description="SCAN box" evidence="4">
    <location>
        <begin position="40"/>
        <end position="105"/>
    </location>
</feature>
<accession>A0A8C3WS91</accession>
<organism evidence="5 6">
    <name type="scientific">Catagonus wagneri</name>
    <name type="common">Chacoan peccary</name>
    <dbReference type="NCBI Taxonomy" id="51154"/>
    <lineage>
        <taxon>Eukaryota</taxon>
        <taxon>Metazoa</taxon>
        <taxon>Chordata</taxon>
        <taxon>Craniata</taxon>
        <taxon>Vertebrata</taxon>
        <taxon>Euteleostomi</taxon>
        <taxon>Mammalia</taxon>
        <taxon>Eutheria</taxon>
        <taxon>Laurasiatheria</taxon>
        <taxon>Artiodactyla</taxon>
        <taxon>Suina</taxon>
        <taxon>Tayassuidae</taxon>
        <taxon>Catagonus</taxon>
    </lineage>
</organism>
<keyword evidence="6" id="KW-1185">Reference proteome</keyword>
<proteinExistence type="predicted"/>
<reference evidence="5" key="2">
    <citation type="submission" date="2025-09" db="UniProtKB">
        <authorList>
            <consortium name="Ensembl"/>
        </authorList>
    </citation>
    <scope>IDENTIFICATION</scope>
</reference>
<name>A0A8C3WS91_9CETA</name>
<sequence length="193" mass="22082">GLLSLLSPSAHPHSSVPEDPHWEQKVFLQEHDPGPETSCQRFWYFHYQEAPGPWEALFQRLELCPPWLRPEKFPVLPQDMQIWVRQKHPESGEEAGALVEDLQKEPGRQRLQVRRGKPRLSWEFLVIPGFTKSSAPAIGTARCTGLWLSGRGTVVSCRPWNRVSTSSKTSDQVPQSQEHPHPSTCPFCDEWMP</sequence>
<dbReference type="SMART" id="SM00431">
    <property type="entry name" value="SCAN"/>
    <property type="match status" value="1"/>
</dbReference>
<dbReference type="PANTHER" id="PTHR45935:SF26">
    <property type="entry name" value="SCAN DOMAIN-CONTAINING PROTEIN SCAND2P-RELATED"/>
    <property type="match status" value="1"/>
</dbReference>
<dbReference type="InterPro" id="IPR003309">
    <property type="entry name" value="SCAN_dom"/>
</dbReference>
<feature type="compositionally biased region" description="Polar residues" evidence="3">
    <location>
        <begin position="163"/>
        <end position="177"/>
    </location>
</feature>
<dbReference type="Proteomes" id="UP000694540">
    <property type="component" value="Unplaced"/>
</dbReference>
<feature type="compositionally biased region" description="Low complexity" evidence="3">
    <location>
        <begin position="1"/>
        <end position="15"/>
    </location>
</feature>
<dbReference type="InterPro" id="IPR038269">
    <property type="entry name" value="SCAN_sf"/>
</dbReference>
<dbReference type="AlphaFoldDB" id="A0A8C3WS91"/>
<reference evidence="5" key="1">
    <citation type="submission" date="2025-08" db="UniProtKB">
        <authorList>
            <consortium name="Ensembl"/>
        </authorList>
    </citation>
    <scope>IDENTIFICATION</scope>
</reference>
<evidence type="ECO:0000313" key="6">
    <source>
        <dbReference type="Proteomes" id="UP000694540"/>
    </source>
</evidence>
<dbReference type="Gene3D" id="1.10.4020.10">
    <property type="entry name" value="DNA breaking-rejoining enzymes"/>
    <property type="match status" value="2"/>
</dbReference>
<evidence type="ECO:0000256" key="2">
    <source>
        <dbReference type="PROSITE-ProRule" id="PRU00187"/>
    </source>
</evidence>
<evidence type="ECO:0000313" key="5">
    <source>
        <dbReference type="Ensembl" id="ENSCWAP00000016928.1"/>
    </source>
</evidence>